<organism evidence="8 9">
    <name type="scientific">Geobacter argillaceus</name>
    <dbReference type="NCBI Taxonomy" id="345631"/>
    <lineage>
        <taxon>Bacteria</taxon>
        <taxon>Pseudomonadati</taxon>
        <taxon>Thermodesulfobacteriota</taxon>
        <taxon>Desulfuromonadia</taxon>
        <taxon>Geobacterales</taxon>
        <taxon>Geobacteraceae</taxon>
        <taxon>Geobacter</taxon>
    </lineage>
</organism>
<feature type="signal peptide" evidence="6">
    <location>
        <begin position="1"/>
        <end position="22"/>
    </location>
</feature>
<dbReference type="EMBL" id="VLLN01000023">
    <property type="protein sequence ID" value="TWJ17048.1"/>
    <property type="molecule type" value="Genomic_DNA"/>
</dbReference>
<feature type="domain" description="Cytochrome c" evidence="7">
    <location>
        <begin position="22"/>
        <end position="113"/>
    </location>
</feature>
<proteinExistence type="predicted"/>
<keyword evidence="2 4" id="KW-0479">Metal-binding</keyword>
<evidence type="ECO:0000256" key="4">
    <source>
        <dbReference type="PROSITE-ProRule" id="PRU00433"/>
    </source>
</evidence>
<reference evidence="8 9" key="1">
    <citation type="submission" date="2019-07" db="EMBL/GenBank/DDBJ databases">
        <title>Genomic Encyclopedia of Archaeal and Bacterial Type Strains, Phase II (KMG-II): from individual species to whole genera.</title>
        <authorList>
            <person name="Goeker M."/>
        </authorList>
    </citation>
    <scope>NUCLEOTIDE SEQUENCE [LARGE SCALE GENOMIC DNA]</scope>
    <source>
        <strain evidence="8 9">ATCC BAA-1139</strain>
    </source>
</reference>
<evidence type="ECO:0000256" key="6">
    <source>
        <dbReference type="SAM" id="SignalP"/>
    </source>
</evidence>
<protein>
    <submittedName>
        <fullName evidence="8">Cytochrome c</fullName>
    </submittedName>
</protein>
<accession>A0A562VGP8</accession>
<name>A0A562VGP8_9BACT</name>
<evidence type="ECO:0000256" key="3">
    <source>
        <dbReference type="ARBA" id="ARBA00023004"/>
    </source>
</evidence>
<dbReference type="InterPro" id="IPR036909">
    <property type="entry name" value="Cyt_c-like_dom_sf"/>
</dbReference>
<feature type="domain" description="Cytochrome c" evidence="7">
    <location>
        <begin position="135"/>
        <end position="227"/>
    </location>
</feature>
<dbReference type="Pfam" id="PF00034">
    <property type="entry name" value="Cytochrom_C"/>
    <property type="match status" value="1"/>
</dbReference>
<keyword evidence="5" id="KW-0472">Membrane</keyword>
<sequence length="260" mass="27636">MRNGPKSVPLLLILTLVLPALAVADAGKELFDRQCASCHTIGGGDSGGPDLKGVTARHTHEWLETVIMEPDKLMARKDPAQAGLVKKYGYEMPKLGIGHDDALKIITYLGAADGATAAKVPVPATEQLELVVTPELIAHGKALFTGRKRLANGGAACVACHQLTYPGIAGGNLSIANLGVSYRKMGETGMRGALKALKFLTMKRIYQDRPLTDEEVAALLALYKDAAGRQQGGTSAYPLAGAGLFVLFMLGLTLYKRRIR</sequence>
<dbReference type="SUPFAM" id="SSF46626">
    <property type="entry name" value="Cytochrome c"/>
    <property type="match status" value="2"/>
</dbReference>
<dbReference type="Proteomes" id="UP000319449">
    <property type="component" value="Unassembled WGS sequence"/>
</dbReference>
<keyword evidence="5" id="KW-1133">Transmembrane helix</keyword>
<evidence type="ECO:0000313" key="8">
    <source>
        <dbReference type="EMBL" id="TWJ17048.1"/>
    </source>
</evidence>
<keyword evidence="9" id="KW-1185">Reference proteome</keyword>
<dbReference type="GO" id="GO:0046872">
    <property type="term" value="F:metal ion binding"/>
    <property type="evidence" value="ECO:0007669"/>
    <property type="project" value="UniProtKB-KW"/>
</dbReference>
<evidence type="ECO:0000259" key="7">
    <source>
        <dbReference type="PROSITE" id="PS51007"/>
    </source>
</evidence>
<dbReference type="GO" id="GO:0020037">
    <property type="term" value="F:heme binding"/>
    <property type="evidence" value="ECO:0007669"/>
    <property type="project" value="InterPro"/>
</dbReference>
<evidence type="ECO:0000256" key="1">
    <source>
        <dbReference type="ARBA" id="ARBA00022617"/>
    </source>
</evidence>
<dbReference type="Gene3D" id="1.10.760.10">
    <property type="entry name" value="Cytochrome c-like domain"/>
    <property type="match status" value="1"/>
</dbReference>
<dbReference type="PROSITE" id="PS51007">
    <property type="entry name" value="CYTC"/>
    <property type="match status" value="2"/>
</dbReference>
<dbReference type="AlphaFoldDB" id="A0A562VGP8"/>
<feature type="transmembrane region" description="Helical" evidence="5">
    <location>
        <begin position="236"/>
        <end position="255"/>
    </location>
</feature>
<dbReference type="InterPro" id="IPR009056">
    <property type="entry name" value="Cyt_c-like_dom"/>
</dbReference>
<gene>
    <name evidence="8" type="ORF">JN12_03160</name>
</gene>
<keyword evidence="5" id="KW-0812">Transmembrane</keyword>
<keyword evidence="6" id="KW-0732">Signal</keyword>
<evidence type="ECO:0000313" key="9">
    <source>
        <dbReference type="Proteomes" id="UP000319449"/>
    </source>
</evidence>
<comment type="caution">
    <text evidence="8">The sequence shown here is derived from an EMBL/GenBank/DDBJ whole genome shotgun (WGS) entry which is preliminary data.</text>
</comment>
<evidence type="ECO:0000256" key="2">
    <source>
        <dbReference type="ARBA" id="ARBA00022723"/>
    </source>
</evidence>
<dbReference type="RefSeq" id="WP_145024500.1">
    <property type="nucleotide sequence ID" value="NZ_VLLN01000023.1"/>
</dbReference>
<dbReference type="OrthoDB" id="5296507at2"/>
<evidence type="ECO:0000256" key="5">
    <source>
        <dbReference type="SAM" id="Phobius"/>
    </source>
</evidence>
<dbReference type="GO" id="GO:0009055">
    <property type="term" value="F:electron transfer activity"/>
    <property type="evidence" value="ECO:0007669"/>
    <property type="project" value="InterPro"/>
</dbReference>
<keyword evidence="1 4" id="KW-0349">Heme</keyword>
<keyword evidence="3 4" id="KW-0408">Iron</keyword>
<feature type="chain" id="PRO_5021865027" evidence="6">
    <location>
        <begin position="23"/>
        <end position="260"/>
    </location>
</feature>